<evidence type="ECO:0000256" key="1">
    <source>
        <dbReference type="ARBA" id="ARBA00004141"/>
    </source>
</evidence>
<feature type="transmembrane region" description="Helical" evidence="5">
    <location>
        <begin position="171"/>
        <end position="187"/>
    </location>
</feature>
<reference evidence="7" key="1">
    <citation type="journal article" date="2022" name="Genome Biol. Evol.">
        <title>A New Gene Family Diagnostic for Intracellular Biomineralization of Amorphous Ca Carbonates by Cyanobacteria.</title>
        <authorList>
            <person name="Benzerara K."/>
            <person name="Duprat E."/>
            <person name="Bitard-Feildel T."/>
            <person name="Caumes G."/>
            <person name="Cassier-Chauvat C."/>
            <person name="Chauvat F."/>
            <person name="Dezi M."/>
            <person name="Diop S.I."/>
            <person name="Gaschignard G."/>
            <person name="Gorgen S."/>
            <person name="Gugger M."/>
            <person name="Lopez-Garcia P."/>
            <person name="Millet M."/>
            <person name="Skouri-Panet F."/>
            <person name="Moreira D."/>
            <person name="Callebaut I."/>
        </authorList>
    </citation>
    <scope>NUCLEOTIDE SEQUENCE</scope>
    <source>
        <strain evidence="7">G9</strain>
    </source>
</reference>
<dbReference type="InterPro" id="IPR036513">
    <property type="entry name" value="STAS_dom_sf"/>
</dbReference>
<dbReference type="InterPro" id="IPR001902">
    <property type="entry name" value="SLC26A/SulP_fam"/>
</dbReference>
<dbReference type="InterPro" id="IPR002645">
    <property type="entry name" value="STAS_dom"/>
</dbReference>
<evidence type="ECO:0000256" key="3">
    <source>
        <dbReference type="ARBA" id="ARBA00022989"/>
    </source>
</evidence>
<feature type="transmembrane region" description="Helical" evidence="5">
    <location>
        <begin position="42"/>
        <end position="59"/>
    </location>
</feature>
<dbReference type="Pfam" id="PF00916">
    <property type="entry name" value="Sulfate_transp"/>
    <property type="match status" value="1"/>
</dbReference>
<keyword evidence="3 5" id="KW-1133">Transmembrane helix</keyword>
<dbReference type="Pfam" id="PF01740">
    <property type="entry name" value="STAS"/>
    <property type="match status" value="1"/>
</dbReference>
<dbReference type="CDD" id="cd07042">
    <property type="entry name" value="STAS_SulP_like_sulfate_transporter"/>
    <property type="match status" value="1"/>
</dbReference>
<dbReference type="Proteomes" id="UP001154265">
    <property type="component" value="Unassembled WGS sequence"/>
</dbReference>
<feature type="domain" description="STAS" evidence="6">
    <location>
        <begin position="432"/>
        <end position="572"/>
    </location>
</feature>
<dbReference type="RefSeq" id="WP_277868306.1">
    <property type="nucleotide sequence ID" value="NZ_JAKKUT010000008.1"/>
</dbReference>
<feature type="transmembrane region" description="Helical" evidence="5">
    <location>
        <begin position="94"/>
        <end position="112"/>
    </location>
</feature>
<evidence type="ECO:0000313" key="8">
    <source>
        <dbReference type="Proteomes" id="UP001154265"/>
    </source>
</evidence>
<dbReference type="PROSITE" id="PS50801">
    <property type="entry name" value="STAS"/>
    <property type="match status" value="1"/>
</dbReference>
<dbReference type="PANTHER" id="PTHR11814">
    <property type="entry name" value="SULFATE TRANSPORTER"/>
    <property type="match status" value="1"/>
</dbReference>
<evidence type="ECO:0000256" key="5">
    <source>
        <dbReference type="SAM" id="Phobius"/>
    </source>
</evidence>
<accession>A0ABT6F3P9</accession>
<feature type="transmembrane region" description="Helical" evidence="5">
    <location>
        <begin position="17"/>
        <end position="36"/>
    </location>
</feature>
<dbReference type="EMBL" id="JAKKUT010000008">
    <property type="protein sequence ID" value="MDG2992392.1"/>
    <property type="molecule type" value="Genomic_DNA"/>
</dbReference>
<dbReference type="InterPro" id="IPR011547">
    <property type="entry name" value="SLC26A/SulP_dom"/>
</dbReference>
<feature type="transmembrane region" description="Helical" evidence="5">
    <location>
        <begin position="340"/>
        <end position="362"/>
    </location>
</feature>
<keyword evidence="2 5" id="KW-0812">Transmembrane</keyword>
<gene>
    <name evidence="7" type="ORF">L3556_15840</name>
</gene>
<comment type="subcellular location">
    <subcellularLocation>
        <location evidence="1">Membrane</location>
        <topology evidence="1">Multi-pass membrane protein</topology>
    </subcellularLocation>
</comment>
<evidence type="ECO:0000256" key="4">
    <source>
        <dbReference type="ARBA" id="ARBA00023136"/>
    </source>
</evidence>
<feature type="transmembrane region" description="Helical" evidence="5">
    <location>
        <begin position="374"/>
        <end position="402"/>
    </location>
</feature>
<protein>
    <submittedName>
        <fullName evidence="7">SulP family inorganic anion transporter</fullName>
    </submittedName>
</protein>
<feature type="transmembrane region" description="Helical" evidence="5">
    <location>
        <begin position="124"/>
        <end position="143"/>
    </location>
</feature>
<dbReference type="Gene3D" id="3.30.750.24">
    <property type="entry name" value="STAS domain"/>
    <property type="match status" value="1"/>
</dbReference>
<name>A0ABT6F3P9_9SYNE</name>
<evidence type="ECO:0000259" key="6">
    <source>
        <dbReference type="PROSITE" id="PS50801"/>
    </source>
</evidence>
<dbReference type="SUPFAM" id="SSF52091">
    <property type="entry name" value="SpoIIaa-like"/>
    <property type="match status" value="1"/>
</dbReference>
<proteinExistence type="predicted"/>
<organism evidence="7 8">
    <name type="scientific">Candidatus Synechococcus calcipolaris G9</name>
    <dbReference type="NCBI Taxonomy" id="1497997"/>
    <lineage>
        <taxon>Bacteria</taxon>
        <taxon>Bacillati</taxon>
        <taxon>Cyanobacteriota</taxon>
        <taxon>Cyanophyceae</taxon>
        <taxon>Synechococcales</taxon>
        <taxon>Synechococcaceae</taxon>
        <taxon>Synechococcus</taxon>
    </lineage>
</organism>
<sequence length="579" mass="61179">MSTLINSIHFRHWRGDLFGGVTAAIVALPLALAFGVASGAGAISGLYGAIIIGAFAALFGGTPTQISGPTGPMTVVTTTVITTLMARYPDTGLAMAFTVVMLGGILQIVFGVMRLGRYITLMPYTVISGFMSGIGVIIIVLQIPPLLGHTGPGAVLETLQKLPSYLQEPNLVALLLGLLTLGIVFLSPPKLNRVLPSPLLGLVAITLVSVIFFGDAPLDRIGQIPSGFPRPQLPTFHLAELGDMLRYGLMLGVLGAIDSLLTSLVADSISHTQHKSDKELIGQGIGNLVSGLFGGLPGAGATMRTVVNVQAGGKTPLSGIIHALILLLVVFWAGPLTAQIPNAVLAGLLLKVGIDILDWGFIKRAPRLSIKGTGLMYLVLFLTVFVDLITAVLVGAFIANILTISRLTDVQSDNIQAITDPTDSSNLSPAEQDILSASGGDILLFQLGGPMSFGAAKSISRRMSLVKNYQALVLDLSEVPTIGITAALAIESIVQDSLSRSRNVWIVVHPGQVKDRIQALELERFVKPPLTTDKPSTDKKDMHKHKKVGAIAPKLYQVENRFLALQSALTLVHPQVGDR</sequence>
<feature type="transmembrane region" description="Helical" evidence="5">
    <location>
        <begin position="317"/>
        <end position="334"/>
    </location>
</feature>
<keyword evidence="4 5" id="KW-0472">Membrane</keyword>
<comment type="caution">
    <text evidence="7">The sequence shown here is derived from an EMBL/GenBank/DDBJ whole genome shotgun (WGS) entry which is preliminary data.</text>
</comment>
<reference evidence="7" key="2">
    <citation type="submission" date="2022-01" db="EMBL/GenBank/DDBJ databases">
        <authorList>
            <person name="Zivanovic Y."/>
            <person name="Moreira D."/>
            <person name="Lopez-Garcia P."/>
        </authorList>
    </citation>
    <scope>NUCLEOTIDE SEQUENCE</scope>
    <source>
        <strain evidence="7">G9</strain>
    </source>
</reference>
<feature type="transmembrane region" description="Helical" evidence="5">
    <location>
        <begin position="199"/>
        <end position="218"/>
    </location>
</feature>
<keyword evidence="8" id="KW-1185">Reference proteome</keyword>
<evidence type="ECO:0000313" key="7">
    <source>
        <dbReference type="EMBL" id="MDG2992392.1"/>
    </source>
</evidence>
<feature type="transmembrane region" description="Helical" evidence="5">
    <location>
        <begin position="244"/>
        <end position="266"/>
    </location>
</feature>
<evidence type="ECO:0000256" key="2">
    <source>
        <dbReference type="ARBA" id="ARBA00022692"/>
    </source>
</evidence>